<reference evidence="1" key="1">
    <citation type="submission" date="2016-01" db="EMBL/GenBank/DDBJ databases">
        <title>Reference transcriptome for the parasite Schistocephalus solidus: insights into the molecular evolution of parasitism.</title>
        <authorList>
            <person name="Hebert F.O."/>
            <person name="Grambauer S."/>
            <person name="Barber I."/>
            <person name="Landry C.R."/>
            <person name="Aubin-Horth N."/>
        </authorList>
    </citation>
    <scope>NUCLEOTIDE SEQUENCE</scope>
</reference>
<name>A0A0X3P7I7_SCHSO</name>
<protein>
    <submittedName>
        <fullName evidence="1">Uncharacterized protein</fullName>
    </submittedName>
</protein>
<dbReference type="AlphaFoldDB" id="A0A0X3P7I7"/>
<proteinExistence type="predicted"/>
<dbReference type="EMBL" id="GEEE01019548">
    <property type="protein sequence ID" value="JAP43677.1"/>
    <property type="molecule type" value="Transcribed_RNA"/>
</dbReference>
<organism evidence="1">
    <name type="scientific">Schistocephalus solidus</name>
    <name type="common">Tapeworm</name>
    <dbReference type="NCBI Taxonomy" id="70667"/>
    <lineage>
        <taxon>Eukaryota</taxon>
        <taxon>Metazoa</taxon>
        <taxon>Spiralia</taxon>
        <taxon>Lophotrochozoa</taxon>
        <taxon>Platyhelminthes</taxon>
        <taxon>Cestoda</taxon>
        <taxon>Eucestoda</taxon>
        <taxon>Diphyllobothriidea</taxon>
        <taxon>Diphyllobothriidae</taxon>
        <taxon>Schistocephalus</taxon>
    </lineage>
</organism>
<dbReference type="EMBL" id="GEEE01015885">
    <property type="protein sequence ID" value="JAP47340.1"/>
    <property type="molecule type" value="Transcribed_RNA"/>
</dbReference>
<evidence type="ECO:0000313" key="1">
    <source>
        <dbReference type="EMBL" id="JAP47340.1"/>
    </source>
</evidence>
<sequence>MPSTFCILYNSSPSSTYKSSSTSVSTASSLTPSTDSTATNLSLPHCTRTFRIGVVMVVVVKQARELLLFLPFFLIVFRVYCLEVAKEVYPLFLLMFWVRRMANTHCSAQAGHQRRLNCQPTVFFCLLDHRFDAVLRKGRRIGLSACHCAIVY</sequence>
<gene>
    <name evidence="1" type="ORF">TR139988</name>
</gene>
<accession>A0A0X3P7I7</accession>